<dbReference type="OrthoDB" id="40820at2"/>
<sequence>MPDAALEALAADAYVYGCPMVSGLAMVEAFLERGMGSIPAADFNRFGHSVQLAGADAEFVSVNNDTVYSTAQLDLSGGPLVLHVPDTEGAYYVLQFVDAWTNDFAYIGRRATGTAEQTWLIVPPHWHGTPAPGVGVIESPTVVASIVGRNACDGPSDLPRVLAIQQRLTLTPLEPGGVYAGLPQPDEAVPEELRFLEQLRLWMAAFPPAAPDVEYQQRFAPLGLLDTGPSPYLAAAPEWTATLVKGLEAGRQRVEEATRPPENQPAGEWSANLHLFDYNLDHLGPGTLDDSEWRIADRRAAYLTRAVAARTGLWGNHAYEAAYATTFDDAEGGKLTGARSYTLRFDTPPPVDAFWSITMYAVPDYFLVANPIDRYSVGDRTPGLVHGADGSLTLVLQHELPSDPAEAANWLPTPEGEFRPVLRMYQPGAAVLDGSYRLPRIRPR</sequence>
<name>A0A561ER35_9ACTN</name>
<comment type="caution">
    <text evidence="3">The sequence shown here is derived from an EMBL/GenBank/DDBJ whole genome shotgun (WGS) entry which is preliminary data.</text>
</comment>
<keyword evidence="4" id="KW-1185">Reference proteome</keyword>
<organism evidence="3 4">
    <name type="scientific">Kitasatospora atroaurantiaca</name>
    <dbReference type="NCBI Taxonomy" id="285545"/>
    <lineage>
        <taxon>Bacteria</taxon>
        <taxon>Bacillati</taxon>
        <taxon>Actinomycetota</taxon>
        <taxon>Actinomycetes</taxon>
        <taxon>Kitasatosporales</taxon>
        <taxon>Streptomycetaceae</taxon>
        <taxon>Kitasatospora</taxon>
    </lineage>
</organism>
<dbReference type="PANTHER" id="PTHR36509:SF2">
    <property type="entry name" value="BLL3101 PROTEIN"/>
    <property type="match status" value="1"/>
</dbReference>
<dbReference type="AlphaFoldDB" id="A0A561ER35"/>
<proteinExistence type="predicted"/>
<dbReference type="Pfam" id="PF06742">
    <property type="entry name" value="DUF1214"/>
    <property type="match status" value="1"/>
</dbReference>
<dbReference type="SUPFAM" id="SSF160935">
    <property type="entry name" value="VPA0735-like"/>
    <property type="match status" value="1"/>
</dbReference>
<evidence type="ECO:0000313" key="3">
    <source>
        <dbReference type="EMBL" id="TWE18054.1"/>
    </source>
</evidence>
<feature type="domain" description="DUF1214" evidence="1">
    <location>
        <begin position="320"/>
        <end position="428"/>
    </location>
</feature>
<dbReference type="EMBL" id="VIVR01000001">
    <property type="protein sequence ID" value="TWE18054.1"/>
    <property type="molecule type" value="Genomic_DNA"/>
</dbReference>
<dbReference type="PANTHER" id="PTHR36509">
    <property type="entry name" value="BLL3101 PROTEIN"/>
    <property type="match status" value="1"/>
</dbReference>
<dbReference type="Pfam" id="PF06863">
    <property type="entry name" value="DUF1254"/>
    <property type="match status" value="1"/>
</dbReference>
<protein>
    <recommendedName>
        <fullName evidence="5">DUF1254 domain-containing protein</fullName>
    </recommendedName>
</protein>
<gene>
    <name evidence="3" type="ORF">FB465_3101</name>
</gene>
<dbReference type="Proteomes" id="UP000318416">
    <property type="component" value="Unassembled WGS sequence"/>
</dbReference>
<reference evidence="3 4" key="1">
    <citation type="submission" date="2019-06" db="EMBL/GenBank/DDBJ databases">
        <title>Sequencing the genomes of 1000 actinobacteria strains.</title>
        <authorList>
            <person name="Klenk H.-P."/>
        </authorList>
    </citation>
    <scope>NUCLEOTIDE SEQUENCE [LARGE SCALE GENOMIC DNA]</scope>
    <source>
        <strain evidence="3 4">DSM 41649</strain>
    </source>
</reference>
<dbReference type="InterPro" id="IPR010621">
    <property type="entry name" value="DUF1214"/>
</dbReference>
<accession>A0A561ER35</accession>
<dbReference type="InterPro" id="IPR037049">
    <property type="entry name" value="DUF1214_C_sf"/>
</dbReference>
<evidence type="ECO:0000313" key="4">
    <source>
        <dbReference type="Proteomes" id="UP000318416"/>
    </source>
</evidence>
<evidence type="ECO:0000259" key="1">
    <source>
        <dbReference type="Pfam" id="PF06742"/>
    </source>
</evidence>
<evidence type="ECO:0000259" key="2">
    <source>
        <dbReference type="Pfam" id="PF06863"/>
    </source>
</evidence>
<feature type="domain" description="DUF1254" evidence="2">
    <location>
        <begin position="43"/>
        <end position="172"/>
    </location>
</feature>
<evidence type="ECO:0008006" key="5">
    <source>
        <dbReference type="Google" id="ProtNLM"/>
    </source>
</evidence>
<dbReference type="Gene3D" id="2.60.40.1610">
    <property type="entry name" value="Domain of unknown function DUF1254"/>
    <property type="match status" value="1"/>
</dbReference>
<dbReference type="RefSeq" id="WP_145791128.1">
    <property type="nucleotide sequence ID" value="NZ_BAAABR010000029.1"/>
</dbReference>
<dbReference type="Gene3D" id="2.60.120.600">
    <property type="entry name" value="Domain of unknown function DUF1214, C-terminal domain"/>
    <property type="match status" value="1"/>
</dbReference>
<dbReference type="InterPro" id="IPR010679">
    <property type="entry name" value="DUF1254"/>
</dbReference>
<dbReference type="InterPro" id="IPR037050">
    <property type="entry name" value="DUF1254_sf"/>
</dbReference>